<name>A0A127JP04_9BURK</name>
<evidence type="ECO:0000313" key="3">
    <source>
        <dbReference type="EMBL" id="AMO21643.1"/>
    </source>
</evidence>
<dbReference type="SUPFAM" id="SSF82153">
    <property type="entry name" value="FAS1 domain"/>
    <property type="match status" value="1"/>
</dbReference>
<dbReference type="PROSITE" id="PS50213">
    <property type="entry name" value="FAS1"/>
    <property type="match status" value="1"/>
</dbReference>
<dbReference type="RefSeq" id="WP_061495096.1">
    <property type="nucleotide sequence ID" value="NZ_CP010951.1"/>
</dbReference>
<accession>A0A127JP04</accession>
<dbReference type="Pfam" id="PF02469">
    <property type="entry name" value="Fasciclin"/>
    <property type="match status" value="1"/>
</dbReference>
<dbReference type="InterPro" id="IPR050904">
    <property type="entry name" value="Adhesion/Biosynth-related"/>
</dbReference>
<dbReference type="FunFam" id="2.30.180.10:FF:000032">
    <property type="entry name" value="Fasciclin domain-containing protein, putative"/>
    <property type="match status" value="1"/>
</dbReference>
<evidence type="ECO:0000313" key="4">
    <source>
        <dbReference type="Proteomes" id="UP000070433"/>
    </source>
</evidence>
<gene>
    <name evidence="3" type="ORF">UC35_00610</name>
</gene>
<reference evidence="3 4" key="1">
    <citation type="journal article" date="2014" name="Int. J. Syst. Evol. Microbiol.">
        <title>Ramlibacter solisilvae sp. nov., isolated from forest soil, and emended description of the genus Ramlibacter.</title>
        <authorList>
            <person name="Lee H.J."/>
            <person name="Lee S.H."/>
            <person name="Lee S.S."/>
            <person name="Lee J.S."/>
            <person name="Kim Y."/>
            <person name="Kim S.C."/>
            <person name="Jeon C.O."/>
        </authorList>
    </citation>
    <scope>NUCLEOTIDE SEQUENCE [LARGE SCALE GENOMIC DNA]</scope>
    <source>
        <strain evidence="3 4">5-10</strain>
    </source>
</reference>
<dbReference type="AlphaFoldDB" id="A0A127JP04"/>
<dbReference type="PROSITE" id="PS51257">
    <property type="entry name" value="PROKAR_LIPOPROTEIN"/>
    <property type="match status" value="1"/>
</dbReference>
<dbReference type="InterPro" id="IPR000782">
    <property type="entry name" value="FAS1_domain"/>
</dbReference>
<dbReference type="PANTHER" id="PTHR10900:SF77">
    <property type="entry name" value="FI19380P1"/>
    <property type="match status" value="1"/>
</dbReference>
<sequence>MIQRRLVALLPAAALLAACATSTPQPASVADALARDPELSTVNELVNRAGLSETLRTGGPYTFFAPTNAAFKAVPAKTMDELNSNPARLKAVLSYHVLPSRLMAADVRNGSVQTSQGAKLELSRAGSYVTVEDAMVQHADIAAANGVVHTVDRVLLPPSR</sequence>
<feature type="chain" id="PRO_5007449389" evidence="1">
    <location>
        <begin position="28"/>
        <end position="160"/>
    </location>
</feature>
<dbReference type="PANTHER" id="PTHR10900">
    <property type="entry name" value="PERIOSTIN-RELATED"/>
    <property type="match status" value="1"/>
</dbReference>
<evidence type="ECO:0000259" key="2">
    <source>
        <dbReference type="PROSITE" id="PS50213"/>
    </source>
</evidence>
<dbReference type="OrthoDB" id="9800666at2"/>
<dbReference type="InterPro" id="IPR036378">
    <property type="entry name" value="FAS1_dom_sf"/>
</dbReference>
<dbReference type="SMART" id="SM00554">
    <property type="entry name" value="FAS1"/>
    <property type="match status" value="1"/>
</dbReference>
<evidence type="ECO:0000256" key="1">
    <source>
        <dbReference type="SAM" id="SignalP"/>
    </source>
</evidence>
<dbReference type="Gene3D" id="2.30.180.10">
    <property type="entry name" value="FAS1 domain"/>
    <property type="match status" value="1"/>
</dbReference>
<dbReference type="Proteomes" id="UP000070433">
    <property type="component" value="Chromosome"/>
</dbReference>
<protein>
    <submittedName>
        <fullName evidence="3">Fasciclin</fullName>
    </submittedName>
</protein>
<feature type="domain" description="FAS1" evidence="2">
    <location>
        <begin position="26"/>
        <end position="155"/>
    </location>
</feature>
<keyword evidence="4" id="KW-1185">Reference proteome</keyword>
<organism evidence="3 4">
    <name type="scientific">Ramlibacter tataouinensis</name>
    <dbReference type="NCBI Taxonomy" id="94132"/>
    <lineage>
        <taxon>Bacteria</taxon>
        <taxon>Pseudomonadati</taxon>
        <taxon>Pseudomonadota</taxon>
        <taxon>Betaproteobacteria</taxon>
        <taxon>Burkholderiales</taxon>
        <taxon>Comamonadaceae</taxon>
        <taxon>Ramlibacter</taxon>
    </lineage>
</organism>
<dbReference type="GO" id="GO:0005615">
    <property type="term" value="C:extracellular space"/>
    <property type="evidence" value="ECO:0007669"/>
    <property type="project" value="TreeGrafter"/>
</dbReference>
<proteinExistence type="predicted"/>
<keyword evidence="1" id="KW-0732">Signal</keyword>
<feature type="signal peptide" evidence="1">
    <location>
        <begin position="1"/>
        <end position="27"/>
    </location>
</feature>
<dbReference type="EMBL" id="CP010951">
    <property type="protein sequence ID" value="AMO21643.1"/>
    <property type="molecule type" value="Genomic_DNA"/>
</dbReference>